<accession>A0A9W7XX42</accession>
<feature type="region of interest" description="Disordered" evidence="1">
    <location>
        <begin position="596"/>
        <end position="673"/>
    </location>
</feature>
<gene>
    <name evidence="3" type="ORF">LPJ53_003016</name>
</gene>
<dbReference type="Proteomes" id="UP001149813">
    <property type="component" value="Unassembled WGS sequence"/>
</dbReference>
<organism evidence="3 4">
    <name type="scientific">Coemansia erecta</name>
    <dbReference type="NCBI Taxonomy" id="147472"/>
    <lineage>
        <taxon>Eukaryota</taxon>
        <taxon>Fungi</taxon>
        <taxon>Fungi incertae sedis</taxon>
        <taxon>Zoopagomycota</taxon>
        <taxon>Kickxellomycotina</taxon>
        <taxon>Kickxellomycetes</taxon>
        <taxon>Kickxellales</taxon>
        <taxon>Kickxellaceae</taxon>
        <taxon>Coemansia</taxon>
    </lineage>
</organism>
<name>A0A9W7XX42_9FUNG</name>
<keyword evidence="2" id="KW-0812">Transmembrane</keyword>
<keyword evidence="2" id="KW-0472">Membrane</keyword>
<evidence type="ECO:0000256" key="1">
    <source>
        <dbReference type="SAM" id="MobiDB-lite"/>
    </source>
</evidence>
<sequence length="673" mass="73301">MWQLRKHTVLSIPGLTLVVLGLAYGIAFLSYIGISTKRNRIVRSNDFTDMWITLLGLLLCLQALFVISAYRSANRYLHWTIPWMAYGSIMSIFALCVLGGYASVHDTSAAAWGTFWLAASLAIVVYAGKARRGYIVDRIMGIPEYHPRLAESRGAVLLFVALDNVFPWATWVAGLFFGILVVVQALCLANDHRLYGVPGQLVPVQTHNGDYWFNLHVWCQGYGTAQQGTSTPVFILLADFGMPSTAMMGLAEGFADAGHPACIVDRPGYGWSEPGYWNQDPVDVVKSINQALTKYPITNPLVLVGWGDGGVWAQMYMQAADYSRVIGVVLLDTYPNEEILQTFALNRTTTLQNLRQLRSATVSNSSSSTATIPQVHFDAALERSASRLFSDWRAVSPIALHRARNSAWPGFQPQSALNMHRAMFRNNLYYQAKYFEYGGTGAKLYQGLLGYVESNTDAVLVYHHWPLRWPAFRQESGTAFSSSSQLRRRDVAPTAPASNAEIPVLVVASAKQFDSDCAAHGIGNAEECTMWQAFAWFYYRQQIEYQQTLSQNAALLLCQGKVSEDNTDCDVGFVWRRPKWLAGAIVGQLISQPAATASATSNAEESSGETASSAGETASSEAESSPEPTSAESAAESSAAEGSSAAESQPSATSADTSADTSAGTPAETSTTF</sequence>
<evidence type="ECO:0000313" key="4">
    <source>
        <dbReference type="Proteomes" id="UP001149813"/>
    </source>
</evidence>
<dbReference type="SUPFAM" id="SSF53474">
    <property type="entry name" value="alpha/beta-Hydrolases"/>
    <property type="match status" value="1"/>
</dbReference>
<dbReference type="OrthoDB" id="164921at2759"/>
<dbReference type="Gene3D" id="3.40.50.1820">
    <property type="entry name" value="alpha/beta hydrolase"/>
    <property type="match status" value="1"/>
</dbReference>
<evidence type="ECO:0000313" key="3">
    <source>
        <dbReference type="EMBL" id="KAJ1722596.1"/>
    </source>
</evidence>
<keyword evidence="2" id="KW-1133">Transmembrane helix</keyword>
<evidence type="ECO:0000256" key="2">
    <source>
        <dbReference type="SAM" id="Phobius"/>
    </source>
</evidence>
<dbReference type="InterPro" id="IPR029058">
    <property type="entry name" value="AB_hydrolase_fold"/>
</dbReference>
<feature type="transmembrane region" description="Helical" evidence="2">
    <location>
        <begin position="12"/>
        <end position="34"/>
    </location>
</feature>
<feature type="transmembrane region" description="Helical" evidence="2">
    <location>
        <begin position="50"/>
        <end position="71"/>
    </location>
</feature>
<feature type="compositionally biased region" description="Low complexity" evidence="1">
    <location>
        <begin position="596"/>
        <end position="665"/>
    </location>
</feature>
<feature type="transmembrane region" description="Helical" evidence="2">
    <location>
        <begin position="156"/>
        <end position="183"/>
    </location>
</feature>
<keyword evidence="4" id="KW-1185">Reference proteome</keyword>
<protein>
    <recommendedName>
        <fullName evidence="5">AB hydrolase-1 domain-containing protein</fullName>
    </recommendedName>
</protein>
<comment type="caution">
    <text evidence="3">The sequence shown here is derived from an EMBL/GenBank/DDBJ whole genome shotgun (WGS) entry which is preliminary data.</text>
</comment>
<feature type="transmembrane region" description="Helical" evidence="2">
    <location>
        <begin position="83"/>
        <end position="103"/>
    </location>
</feature>
<proteinExistence type="predicted"/>
<dbReference type="AlphaFoldDB" id="A0A9W7XX42"/>
<feature type="transmembrane region" description="Helical" evidence="2">
    <location>
        <begin position="109"/>
        <end position="128"/>
    </location>
</feature>
<reference evidence="3" key="1">
    <citation type="submission" date="2022-07" db="EMBL/GenBank/DDBJ databases">
        <title>Phylogenomic reconstructions and comparative analyses of Kickxellomycotina fungi.</title>
        <authorList>
            <person name="Reynolds N.K."/>
            <person name="Stajich J.E."/>
            <person name="Barry K."/>
            <person name="Grigoriev I.V."/>
            <person name="Crous P."/>
            <person name="Smith M.E."/>
        </authorList>
    </citation>
    <scope>NUCLEOTIDE SEQUENCE</scope>
    <source>
        <strain evidence="3">NBRC 32514</strain>
    </source>
</reference>
<dbReference type="EMBL" id="JANBOJ010000104">
    <property type="protein sequence ID" value="KAJ1722596.1"/>
    <property type="molecule type" value="Genomic_DNA"/>
</dbReference>
<evidence type="ECO:0008006" key="5">
    <source>
        <dbReference type="Google" id="ProtNLM"/>
    </source>
</evidence>